<dbReference type="EMBL" id="ACJM01000003">
    <property type="protein sequence ID" value="EEG78471.1"/>
    <property type="molecule type" value="Genomic_DNA"/>
</dbReference>
<dbReference type="Pfam" id="PF14285">
    <property type="entry name" value="DUF4367"/>
    <property type="match status" value="1"/>
</dbReference>
<name>C0GEH7_DETAL</name>
<sequence length="239" mass="27881">MNKEESFDKEIKDAYNSILNDIPDPDVNQAFEMLKQKNALRNKRRNKNKFLLTAASILIAVIFIAFTGPAQAVRQLIFTSYILHNEDFSLVQQSESVEDHEIIVHIPDEDFHSDISAIQYINNPRLFVPGPELEDIFVSAEVTSFEGEVLTLYITFYFDDEIIRLNQHYYRGEWSSSFGFDPSTTTVEEKEINGIDVMIFTFRDSSTTMMWNHSNVNYQLDSNLEYEKLEEFAHYLQLF</sequence>
<protein>
    <recommendedName>
        <fullName evidence="2">DUF4367 domain-containing protein</fullName>
    </recommendedName>
</protein>
<dbReference type="STRING" id="555088.DealDRAFT_0886"/>
<evidence type="ECO:0000259" key="2">
    <source>
        <dbReference type="Pfam" id="PF14285"/>
    </source>
</evidence>
<gene>
    <name evidence="3" type="ORF">DealDRAFT_0886</name>
</gene>
<dbReference type="AlphaFoldDB" id="C0GEH7"/>
<evidence type="ECO:0000313" key="3">
    <source>
        <dbReference type="EMBL" id="EEG78471.1"/>
    </source>
</evidence>
<keyword evidence="1" id="KW-0812">Transmembrane</keyword>
<keyword evidence="1" id="KW-1133">Transmembrane helix</keyword>
<dbReference type="InterPro" id="IPR025377">
    <property type="entry name" value="DUF4367"/>
</dbReference>
<feature type="domain" description="DUF4367" evidence="2">
    <location>
        <begin position="153"/>
        <end position="235"/>
    </location>
</feature>
<organism evidence="3 4">
    <name type="scientific">Dethiobacter alkaliphilus AHT 1</name>
    <dbReference type="NCBI Taxonomy" id="555088"/>
    <lineage>
        <taxon>Bacteria</taxon>
        <taxon>Bacillati</taxon>
        <taxon>Bacillota</taxon>
        <taxon>Dethiobacteria</taxon>
        <taxon>Dethiobacterales</taxon>
        <taxon>Dethiobacteraceae</taxon>
        <taxon>Dethiobacter</taxon>
    </lineage>
</organism>
<feature type="transmembrane region" description="Helical" evidence="1">
    <location>
        <begin position="50"/>
        <end position="70"/>
    </location>
</feature>
<evidence type="ECO:0000313" key="4">
    <source>
        <dbReference type="Proteomes" id="UP000006443"/>
    </source>
</evidence>
<dbReference type="RefSeq" id="WP_008515233.1">
    <property type="nucleotide sequence ID" value="NZ_ACJM01000003.1"/>
</dbReference>
<comment type="caution">
    <text evidence="3">The sequence shown here is derived from an EMBL/GenBank/DDBJ whole genome shotgun (WGS) entry which is preliminary data.</text>
</comment>
<proteinExistence type="predicted"/>
<reference evidence="3 4" key="1">
    <citation type="submission" date="2009-02" db="EMBL/GenBank/DDBJ databases">
        <title>Sequencing of the draft genome and assembly of Dethiobacter alkaliphilus AHT 1.</title>
        <authorList>
            <consortium name="US DOE Joint Genome Institute (JGI-PGF)"/>
            <person name="Lucas S."/>
            <person name="Copeland A."/>
            <person name="Lapidus A."/>
            <person name="Glavina del Rio T."/>
            <person name="Dalin E."/>
            <person name="Tice H."/>
            <person name="Bruce D."/>
            <person name="Goodwin L."/>
            <person name="Pitluck S."/>
            <person name="Larimer F."/>
            <person name="Land M.L."/>
            <person name="Hauser L."/>
            <person name="Muyzer G."/>
        </authorList>
    </citation>
    <scope>NUCLEOTIDE SEQUENCE [LARGE SCALE GENOMIC DNA]</scope>
    <source>
        <strain evidence="3 4">AHT 1</strain>
    </source>
</reference>
<evidence type="ECO:0000256" key="1">
    <source>
        <dbReference type="SAM" id="Phobius"/>
    </source>
</evidence>
<accession>C0GEH7</accession>
<keyword evidence="1" id="KW-0472">Membrane</keyword>
<dbReference type="Proteomes" id="UP000006443">
    <property type="component" value="Unassembled WGS sequence"/>
</dbReference>
<keyword evidence="4" id="KW-1185">Reference proteome</keyword>